<dbReference type="GO" id="GO:0006281">
    <property type="term" value="P:DNA repair"/>
    <property type="evidence" value="ECO:0007669"/>
    <property type="project" value="TreeGrafter"/>
</dbReference>
<feature type="domain" description="WLM" evidence="2">
    <location>
        <begin position="15"/>
        <end position="206"/>
    </location>
</feature>
<gene>
    <name evidence="3" type="ORF">PUMCH_001565</name>
</gene>
<reference evidence="3 4" key="1">
    <citation type="submission" date="2023-10" db="EMBL/GenBank/DDBJ databases">
        <title>Draft Genome Sequence of Candida saopaulonensis from a very Premature Infant with Sepsis.</title>
        <authorList>
            <person name="Ning Y."/>
            <person name="Dai R."/>
            <person name="Xiao M."/>
            <person name="Xu Y."/>
            <person name="Yan Q."/>
            <person name="Zhang L."/>
        </authorList>
    </citation>
    <scope>NUCLEOTIDE SEQUENCE [LARGE SCALE GENOMIC DNA]</scope>
    <source>
        <strain evidence="3 4">19XY460</strain>
    </source>
</reference>
<keyword evidence="4" id="KW-1185">Reference proteome</keyword>
<name>A0AAX4H8J7_9ASCO</name>
<organism evidence="3 4">
    <name type="scientific">Australozyma saopauloensis</name>
    <dbReference type="NCBI Taxonomy" id="291208"/>
    <lineage>
        <taxon>Eukaryota</taxon>
        <taxon>Fungi</taxon>
        <taxon>Dikarya</taxon>
        <taxon>Ascomycota</taxon>
        <taxon>Saccharomycotina</taxon>
        <taxon>Pichiomycetes</taxon>
        <taxon>Metschnikowiaceae</taxon>
        <taxon>Australozyma</taxon>
    </lineage>
</organism>
<evidence type="ECO:0000256" key="1">
    <source>
        <dbReference type="SAM" id="MobiDB-lite"/>
    </source>
</evidence>
<dbReference type="Proteomes" id="UP001338582">
    <property type="component" value="Chromosome 2"/>
</dbReference>
<dbReference type="PANTHER" id="PTHR46622">
    <property type="entry name" value="DNA-DEPENDENT METALLOPROTEASE WSS1"/>
    <property type="match status" value="1"/>
</dbReference>
<dbReference type="GO" id="GO:0005634">
    <property type="term" value="C:nucleus"/>
    <property type="evidence" value="ECO:0007669"/>
    <property type="project" value="TreeGrafter"/>
</dbReference>
<dbReference type="KEGG" id="asau:88172630"/>
<dbReference type="EMBL" id="CP138895">
    <property type="protein sequence ID" value="WPK24297.1"/>
    <property type="molecule type" value="Genomic_DNA"/>
</dbReference>
<dbReference type="Pfam" id="PF08325">
    <property type="entry name" value="WLM"/>
    <property type="match status" value="1"/>
</dbReference>
<dbReference type="PANTHER" id="PTHR46622:SF1">
    <property type="entry name" value="DNA-DEPENDENT METALLOPROTEASE WSS1"/>
    <property type="match status" value="1"/>
</dbReference>
<dbReference type="RefSeq" id="XP_062876680.1">
    <property type="nucleotide sequence ID" value="XM_063020610.1"/>
</dbReference>
<accession>A0AAX4H8J7</accession>
<evidence type="ECO:0000313" key="3">
    <source>
        <dbReference type="EMBL" id="WPK24297.1"/>
    </source>
</evidence>
<sequence>MVIQGKGKAPKAPNQNRPSPVSKIGKIASLKKFADSAVALDLMHDLAKAVAPIINDRRFLVGLLSEMDPKNANLLGLNVNYGQKILIRLRPAYNKATFLPTSDLIGTFLHELCHNVHGPHNGAFYALLESLKNQFMAASYLKQYFVEETRLGGNSVFLGSQSIRDARIKKLGAGIHKAETRRLGGVAVPLNDRRRIMLEAAERRQKDNRWCLQGSTLDVPSSTELNIEVVDLTGEENEPDLEIARRPKTSEDYTVDKRETKIKVVDLTDD</sequence>
<feature type="region of interest" description="Disordered" evidence="1">
    <location>
        <begin position="1"/>
        <end position="21"/>
    </location>
</feature>
<dbReference type="GO" id="GO:0008237">
    <property type="term" value="F:metallopeptidase activity"/>
    <property type="evidence" value="ECO:0007669"/>
    <property type="project" value="TreeGrafter"/>
</dbReference>
<dbReference type="GeneID" id="88172630"/>
<dbReference type="InterPro" id="IPR053000">
    <property type="entry name" value="WSS1-like_metalloprotease"/>
</dbReference>
<dbReference type="AlphaFoldDB" id="A0AAX4H8J7"/>
<dbReference type="PROSITE" id="PS51397">
    <property type="entry name" value="WLM"/>
    <property type="match status" value="1"/>
</dbReference>
<evidence type="ECO:0000313" key="4">
    <source>
        <dbReference type="Proteomes" id="UP001338582"/>
    </source>
</evidence>
<evidence type="ECO:0000259" key="2">
    <source>
        <dbReference type="PROSITE" id="PS51397"/>
    </source>
</evidence>
<proteinExistence type="predicted"/>
<dbReference type="InterPro" id="IPR013536">
    <property type="entry name" value="WLM_dom"/>
</dbReference>
<protein>
    <recommendedName>
        <fullName evidence="2">WLM domain-containing protein</fullName>
    </recommendedName>
</protein>